<gene>
    <name evidence="2" type="ORF">UFOPK3957_01565</name>
</gene>
<protein>
    <submittedName>
        <fullName evidence="2">Unannotated protein</fullName>
    </submittedName>
</protein>
<sequence length="63" mass="6755">MLTRQSNESIVEPSGSAATCLVVPAPLAHGETARSEWRMIDKPGKSAGTDPSPDPRNYILEFA</sequence>
<reference evidence="2" key="1">
    <citation type="submission" date="2020-05" db="EMBL/GenBank/DDBJ databases">
        <authorList>
            <person name="Chiriac C."/>
            <person name="Salcher M."/>
            <person name="Ghai R."/>
            <person name="Kavagutti S V."/>
        </authorList>
    </citation>
    <scope>NUCLEOTIDE SEQUENCE</scope>
</reference>
<proteinExistence type="predicted"/>
<feature type="region of interest" description="Disordered" evidence="1">
    <location>
        <begin position="38"/>
        <end position="63"/>
    </location>
</feature>
<dbReference type="AlphaFoldDB" id="A0A6J7PDJ5"/>
<evidence type="ECO:0000313" key="2">
    <source>
        <dbReference type="EMBL" id="CAB5000772.1"/>
    </source>
</evidence>
<accession>A0A6J7PDJ5</accession>
<dbReference type="EMBL" id="CAFBOM010000299">
    <property type="protein sequence ID" value="CAB5000772.1"/>
    <property type="molecule type" value="Genomic_DNA"/>
</dbReference>
<name>A0A6J7PDJ5_9ZZZZ</name>
<evidence type="ECO:0000256" key="1">
    <source>
        <dbReference type="SAM" id="MobiDB-lite"/>
    </source>
</evidence>
<organism evidence="2">
    <name type="scientific">freshwater metagenome</name>
    <dbReference type="NCBI Taxonomy" id="449393"/>
    <lineage>
        <taxon>unclassified sequences</taxon>
        <taxon>metagenomes</taxon>
        <taxon>ecological metagenomes</taxon>
    </lineage>
</organism>